<keyword evidence="6" id="KW-0119">Carbohydrate metabolism</keyword>
<dbReference type="FunFam" id="3.20.20.80:FF:000011">
    <property type="entry name" value="Cytosolic beta-glucosidase"/>
    <property type="match status" value="1"/>
</dbReference>
<dbReference type="Pfam" id="PF00232">
    <property type="entry name" value="Glyco_hydro_1"/>
    <property type="match status" value="1"/>
</dbReference>
<evidence type="ECO:0000256" key="7">
    <source>
        <dbReference type="ARBA" id="ARBA00023295"/>
    </source>
</evidence>
<dbReference type="InterPro" id="IPR001360">
    <property type="entry name" value="Glyco_hydro_1"/>
</dbReference>
<dbReference type="GO" id="GO:0030245">
    <property type="term" value="P:cellulose catabolic process"/>
    <property type="evidence" value="ECO:0007669"/>
    <property type="project" value="UniProtKB-KW"/>
</dbReference>
<keyword evidence="4 11" id="KW-0378">Hydrolase</keyword>
<dbReference type="GO" id="GO:0080079">
    <property type="term" value="F:cellobiose glucosidase activity"/>
    <property type="evidence" value="ECO:0007669"/>
    <property type="project" value="UniProtKB-ARBA"/>
</dbReference>
<name>F8PJ84_SERL3</name>
<evidence type="ECO:0000256" key="9">
    <source>
        <dbReference type="ARBA" id="ARBA00056775"/>
    </source>
</evidence>
<comment type="function">
    <text evidence="9">Plays an important role in cellulose degradation. Shows hydrolytic activity against several glycosidic compounds.</text>
</comment>
<keyword evidence="8" id="KW-0624">Polysaccharide degradation</keyword>
<evidence type="ECO:0000256" key="10">
    <source>
        <dbReference type="RuleBase" id="RU003690"/>
    </source>
</evidence>
<dbReference type="EMBL" id="GL945475">
    <property type="protein sequence ID" value="EGO03448.1"/>
    <property type="molecule type" value="Genomic_DNA"/>
</dbReference>
<dbReference type="PANTHER" id="PTHR10353:SF36">
    <property type="entry name" value="LP05116P"/>
    <property type="match status" value="1"/>
</dbReference>
<evidence type="ECO:0000256" key="4">
    <source>
        <dbReference type="ARBA" id="ARBA00022801"/>
    </source>
</evidence>
<dbReference type="AlphaFoldDB" id="F8PJ84"/>
<dbReference type="Proteomes" id="UP000008063">
    <property type="component" value="Unassembled WGS sequence"/>
</dbReference>
<gene>
    <name evidence="11" type="ORF">SERLA73DRAFT_165138</name>
</gene>
<evidence type="ECO:0000256" key="5">
    <source>
        <dbReference type="ARBA" id="ARBA00023001"/>
    </source>
</evidence>
<dbReference type="Gene3D" id="3.20.20.80">
    <property type="entry name" value="Glycosidases"/>
    <property type="match status" value="1"/>
</dbReference>
<evidence type="ECO:0000256" key="1">
    <source>
        <dbReference type="ARBA" id="ARBA00000448"/>
    </source>
</evidence>
<dbReference type="InterPro" id="IPR033132">
    <property type="entry name" value="GH_1_N_CS"/>
</dbReference>
<dbReference type="OrthoDB" id="65569at2759"/>
<dbReference type="eggNOG" id="KOG0626">
    <property type="taxonomic scope" value="Eukaryota"/>
</dbReference>
<evidence type="ECO:0000256" key="2">
    <source>
        <dbReference type="ARBA" id="ARBA00010838"/>
    </source>
</evidence>
<dbReference type="PANTHER" id="PTHR10353">
    <property type="entry name" value="GLYCOSYL HYDROLASE"/>
    <property type="match status" value="1"/>
</dbReference>
<keyword evidence="7" id="KW-0326">Glycosidase</keyword>
<dbReference type="PRINTS" id="PR00131">
    <property type="entry name" value="GLHYDRLASE1"/>
</dbReference>
<dbReference type="HOGENOM" id="CLU_001859_1_2_1"/>
<evidence type="ECO:0000313" key="11">
    <source>
        <dbReference type="EMBL" id="EGO03448.1"/>
    </source>
</evidence>
<evidence type="ECO:0000256" key="8">
    <source>
        <dbReference type="ARBA" id="ARBA00023326"/>
    </source>
</evidence>
<dbReference type="PROSITE" id="PS00653">
    <property type="entry name" value="GLYCOSYL_HYDROL_F1_2"/>
    <property type="match status" value="1"/>
</dbReference>
<accession>F8PJ84</accession>
<dbReference type="InterPro" id="IPR017853">
    <property type="entry name" value="GH"/>
</dbReference>
<organism evidence="12">
    <name type="scientific">Serpula lacrymans var. lacrymans (strain S7.3)</name>
    <name type="common">Dry rot fungus</name>
    <dbReference type="NCBI Taxonomy" id="936435"/>
    <lineage>
        <taxon>Eukaryota</taxon>
        <taxon>Fungi</taxon>
        <taxon>Dikarya</taxon>
        <taxon>Basidiomycota</taxon>
        <taxon>Agaricomycotina</taxon>
        <taxon>Agaricomycetes</taxon>
        <taxon>Agaricomycetidae</taxon>
        <taxon>Boletales</taxon>
        <taxon>Coniophorineae</taxon>
        <taxon>Serpulaceae</taxon>
        <taxon>Serpula</taxon>
    </lineage>
</organism>
<proteinExistence type="inferred from homology"/>
<sequence length="512" mass="58157">MTDKKLPKDFTWGFATASYQIEGSYNEGGRAPSIWDTFTRIPGKIADGSSGDVATDSYKRWKEDVALLKSYGVNSYRFSLSWSRIIPLGGRGDKVNPEGIAFYRGIIEELVKNGITPYLTLYHWDLPQELHDRYGGWLNKDEIVKDFVNYAKICYEAFGDIVKHWITFNEPWCISVLGYGKGVFAPGRTSDRARSSVGDTATEPYIVGHSVIIAHGYAVKLYRSEYQSAQKGTIGITLDSSWFEPYDNSKENIAVAQRAFDHPIYLGYYPEALKKMIGNRLPEFTPEEIAVVKGSSDFFGLNTYTTHVVQEGGDDEFNGGVKQSHKRADGTELGTQADVSWLQTYGPGFRKLLGYIYKKYGKPIYVTESGFAVKDENKKTVEEAINDTDRVEYYHDYTKGMLEAVTEDGVDVRGYFAWSLLDNFEWAEGYKIRFGVTYVDYETQKRYPKQSSKFLTEALRVGLGSNLLNISIPKVRRSLQLFARHPLSRNHHVLASIRYQGLMLQKRGLEKR</sequence>
<comment type="similarity">
    <text evidence="2 10">Belongs to the glycosyl hydrolase 1 family.</text>
</comment>
<dbReference type="OMA" id="YGGWGSR"/>
<dbReference type="STRING" id="936435.F8PJ84"/>
<dbReference type="EC" id="3.2.1.21" evidence="3"/>
<keyword evidence="5" id="KW-0136">Cellulose degradation</keyword>
<dbReference type="InParanoid" id="F8PJ84"/>
<evidence type="ECO:0000313" key="12">
    <source>
        <dbReference type="Proteomes" id="UP000008063"/>
    </source>
</evidence>
<reference evidence="12" key="1">
    <citation type="journal article" date="2011" name="Science">
        <title>The plant cell wall-decomposing machinery underlies the functional diversity of forest fungi.</title>
        <authorList>
            <person name="Eastwood D.C."/>
            <person name="Floudas D."/>
            <person name="Binder M."/>
            <person name="Majcherczyk A."/>
            <person name="Schneider P."/>
            <person name="Aerts A."/>
            <person name="Asiegbu F.O."/>
            <person name="Baker S.E."/>
            <person name="Barry K."/>
            <person name="Bendiksby M."/>
            <person name="Blumentritt M."/>
            <person name="Coutinho P.M."/>
            <person name="Cullen D."/>
            <person name="de Vries R.P."/>
            <person name="Gathman A."/>
            <person name="Goodell B."/>
            <person name="Henrissat B."/>
            <person name="Ihrmark K."/>
            <person name="Kauserud H."/>
            <person name="Kohler A."/>
            <person name="LaButti K."/>
            <person name="Lapidus A."/>
            <person name="Lavin J.L."/>
            <person name="Lee Y.-H."/>
            <person name="Lindquist E."/>
            <person name="Lilly W."/>
            <person name="Lucas S."/>
            <person name="Morin E."/>
            <person name="Murat C."/>
            <person name="Oguiza J.A."/>
            <person name="Park J."/>
            <person name="Pisabarro A.G."/>
            <person name="Riley R."/>
            <person name="Rosling A."/>
            <person name="Salamov A."/>
            <person name="Schmidt O."/>
            <person name="Schmutz J."/>
            <person name="Skrede I."/>
            <person name="Stenlid J."/>
            <person name="Wiebenga A."/>
            <person name="Xie X."/>
            <person name="Kuees U."/>
            <person name="Hibbett D.S."/>
            <person name="Hoffmeister D."/>
            <person name="Hoegberg N."/>
            <person name="Martin F."/>
            <person name="Grigoriev I.V."/>
            <person name="Watkinson S.C."/>
        </authorList>
    </citation>
    <scope>NUCLEOTIDE SEQUENCE [LARGE SCALE GENOMIC DNA]</scope>
    <source>
        <strain evidence="12">strain S7.3</strain>
    </source>
</reference>
<protein>
    <recommendedName>
        <fullName evidence="3">beta-glucosidase</fullName>
        <ecNumber evidence="3">3.2.1.21</ecNumber>
    </recommendedName>
</protein>
<keyword evidence="12" id="KW-1185">Reference proteome</keyword>
<comment type="catalytic activity">
    <reaction evidence="1">
        <text>Hydrolysis of terminal, non-reducing beta-D-glucosyl residues with release of beta-D-glucose.</text>
        <dbReference type="EC" id="3.2.1.21"/>
    </reaction>
</comment>
<evidence type="ECO:0000256" key="6">
    <source>
        <dbReference type="ARBA" id="ARBA00023277"/>
    </source>
</evidence>
<dbReference type="SUPFAM" id="SSF51445">
    <property type="entry name" value="(Trans)glycosidases"/>
    <property type="match status" value="1"/>
</dbReference>
<evidence type="ECO:0000256" key="3">
    <source>
        <dbReference type="ARBA" id="ARBA00012744"/>
    </source>
</evidence>